<dbReference type="Pfam" id="PF00171">
    <property type="entry name" value="Aldedh"/>
    <property type="match status" value="1"/>
</dbReference>
<reference evidence="9" key="1">
    <citation type="submission" date="2020-10" db="EMBL/GenBank/DDBJ databases">
        <authorList>
            <person name="Gilroy R."/>
        </authorList>
    </citation>
    <scope>NUCLEOTIDE SEQUENCE</scope>
    <source>
        <strain evidence="9">B1-15692</strain>
    </source>
</reference>
<evidence type="ECO:0000256" key="6">
    <source>
        <dbReference type="PROSITE-ProRule" id="PRU10007"/>
    </source>
</evidence>
<dbReference type="Gene3D" id="3.40.309.10">
    <property type="entry name" value="Aldehyde Dehydrogenase, Chain A, domain 2"/>
    <property type="match status" value="1"/>
</dbReference>
<dbReference type="PANTHER" id="PTHR43570:SF16">
    <property type="entry name" value="ALDEHYDE DEHYDROGENASE TYPE III, ISOFORM Q"/>
    <property type="match status" value="1"/>
</dbReference>
<evidence type="ECO:0000313" key="9">
    <source>
        <dbReference type="EMBL" id="MBO8467723.1"/>
    </source>
</evidence>
<dbReference type="InterPro" id="IPR016162">
    <property type="entry name" value="Ald_DH_N"/>
</dbReference>
<dbReference type="PIRSF" id="PIRSF036492">
    <property type="entry name" value="ALDH"/>
    <property type="match status" value="1"/>
</dbReference>
<evidence type="ECO:0000256" key="5">
    <source>
        <dbReference type="PIRSR" id="PIRSR036492-1"/>
    </source>
</evidence>
<reference evidence="9" key="2">
    <citation type="journal article" date="2021" name="PeerJ">
        <title>Extensive microbial diversity within the chicken gut microbiome revealed by metagenomics and culture.</title>
        <authorList>
            <person name="Gilroy R."/>
            <person name="Ravi A."/>
            <person name="Getino M."/>
            <person name="Pursley I."/>
            <person name="Horton D.L."/>
            <person name="Alikhan N.F."/>
            <person name="Baker D."/>
            <person name="Gharbi K."/>
            <person name="Hall N."/>
            <person name="Watson M."/>
            <person name="Adriaenssens E.M."/>
            <person name="Foster-Nyarko E."/>
            <person name="Jarju S."/>
            <person name="Secka A."/>
            <person name="Antonio M."/>
            <person name="Oren A."/>
            <person name="Chaudhuri R.R."/>
            <person name="La Ragione R."/>
            <person name="Hildebrand F."/>
            <person name="Pallen M.J."/>
        </authorList>
    </citation>
    <scope>NUCLEOTIDE SEQUENCE</scope>
    <source>
        <strain evidence="9">B1-15692</strain>
    </source>
</reference>
<gene>
    <name evidence="9" type="ORF">IAB99_08195</name>
</gene>
<dbReference type="InterPro" id="IPR012394">
    <property type="entry name" value="Aldehyde_DH_NAD(P)"/>
</dbReference>
<feature type="active site" evidence="5">
    <location>
        <position position="245"/>
    </location>
</feature>
<feature type="active site" evidence="5 6">
    <location>
        <position position="208"/>
    </location>
</feature>
<dbReference type="InterPro" id="IPR015590">
    <property type="entry name" value="Aldehyde_DH_dom"/>
</dbReference>
<organism evidence="9 10">
    <name type="scientific">Candidatus Cryptobacteroides faecipullorum</name>
    <dbReference type="NCBI Taxonomy" id="2840764"/>
    <lineage>
        <taxon>Bacteria</taxon>
        <taxon>Pseudomonadati</taxon>
        <taxon>Bacteroidota</taxon>
        <taxon>Bacteroidia</taxon>
        <taxon>Bacteroidales</taxon>
        <taxon>Candidatus Cryptobacteroides</taxon>
    </lineage>
</organism>
<evidence type="ECO:0000256" key="3">
    <source>
        <dbReference type="ARBA" id="ARBA00023027"/>
    </source>
</evidence>
<dbReference type="SUPFAM" id="SSF53720">
    <property type="entry name" value="ALDH-like"/>
    <property type="match status" value="1"/>
</dbReference>
<dbReference type="Proteomes" id="UP000823660">
    <property type="component" value="Unassembled WGS sequence"/>
</dbReference>
<evidence type="ECO:0000256" key="4">
    <source>
        <dbReference type="PIRNR" id="PIRNR036492"/>
    </source>
</evidence>
<dbReference type="AlphaFoldDB" id="A0A9D9I818"/>
<sequence>MIQDILNSQRAFFRSGKTLSVPFRRAALVALRKAVMENEAKINAALQADLGKGSTESYMCETGMVLSGLRHAIRHIRSYSRPRKVHTPLAQFPARSYMIPEPYGNVLVMSPWNYPLLLSLAPAASAIAAGNTVIIKPSAYSPATSAVVASIIRSVFPEEYVATVEGGRDVNSDLLEQKFDYIFFTGSKSVGRLVMRKASEHLTPVTLELGGKSPVIADRTLAARNLRTAARRIVFGKFLNCGQTCVAPDYVLVHNDIAGDFLSACTEETARMFGEHPLENPDYGKIVNRKHFDRLAGMISELKERGIPVFGGESEPDSLRIGPAIARLSDVNDTGNESLAVMQDEIFGPVLPVITYTDIEDAINYIDGKPRPLAAYVFTDDGDLKETLLRRLHFGGGCVNDTIIHLATENMPFGGVGESGMGHYHGKYGFETFSHLKSIVDKPLRTDLPMRYRPYTALKEKIIRHFLK</sequence>
<name>A0A9D9I818_9BACT</name>
<accession>A0A9D9I818</accession>
<dbReference type="GO" id="GO:0005737">
    <property type="term" value="C:cytoplasm"/>
    <property type="evidence" value="ECO:0007669"/>
    <property type="project" value="TreeGrafter"/>
</dbReference>
<evidence type="ECO:0000256" key="1">
    <source>
        <dbReference type="ARBA" id="ARBA00009986"/>
    </source>
</evidence>
<evidence type="ECO:0000313" key="10">
    <source>
        <dbReference type="Proteomes" id="UP000823660"/>
    </source>
</evidence>
<comment type="caution">
    <text evidence="9">The sequence shown here is derived from an EMBL/GenBank/DDBJ whole genome shotgun (WGS) entry which is preliminary data.</text>
</comment>
<feature type="domain" description="Aldehyde dehydrogenase" evidence="8">
    <location>
        <begin position="9"/>
        <end position="439"/>
    </location>
</feature>
<keyword evidence="2 4" id="KW-0560">Oxidoreductase</keyword>
<dbReference type="Gene3D" id="3.40.605.10">
    <property type="entry name" value="Aldehyde Dehydrogenase, Chain A, domain 1"/>
    <property type="match status" value="1"/>
</dbReference>
<evidence type="ECO:0000256" key="2">
    <source>
        <dbReference type="ARBA" id="ARBA00023002"/>
    </source>
</evidence>
<protein>
    <recommendedName>
        <fullName evidence="4">Aldehyde dehydrogenase</fullName>
    </recommendedName>
</protein>
<dbReference type="InterPro" id="IPR016161">
    <property type="entry name" value="Ald_DH/histidinol_DH"/>
</dbReference>
<dbReference type="GO" id="GO:0004029">
    <property type="term" value="F:aldehyde dehydrogenase (NAD+) activity"/>
    <property type="evidence" value="ECO:0007669"/>
    <property type="project" value="TreeGrafter"/>
</dbReference>
<dbReference type="CDD" id="cd07136">
    <property type="entry name" value="ALDH_YwdH-P39616"/>
    <property type="match status" value="1"/>
</dbReference>
<dbReference type="GO" id="GO:0006081">
    <property type="term" value="P:aldehyde metabolic process"/>
    <property type="evidence" value="ECO:0007669"/>
    <property type="project" value="InterPro"/>
</dbReference>
<dbReference type="InterPro" id="IPR016160">
    <property type="entry name" value="Ald_DH_CS_CYS"/>
</dbReference>
<dbReference type="PROSITE" id="PS00687">
    <property type="entry name" value="ALDEHYDE_DEHYDR_GLU"/>
    <property type="match status" value="1"/>
</dbReference>
<evidence type="ECO:0000256" key="7">
    <source>
        <dbReference type="RuleBase" id="RU003345"/>
    </source>
</evidence>
<evidence type="ECO:0000259" key="8">
    <source>
        <dbReference type="Pfam" id="PF00171"/>
    </source>
</evidence>
<dbReference type="InterPro" id="IPR016163">
    <property type="entry name" value="Ald_DH_C"/>
</dbReference>
<dbReference type="InterPro" id="IPR029510">
    <property type="entry name" value="Ald_DH_CS_GLU"/>
</dbReference>
<dbReference type="PROSITE" id="PS00070">
    <property type="entry name" value="ALDEHYDE_DEHYDR_CYS"/>
    <property type="match status" value="1"/>
</dbReference>
<comment type="similarity">
    <text evidence="1 4 7">Belongs to the aldehyde dehydrogenase family.</text>
</comment>
<proteinExistence type="inferred from homology"/>
<keyword evidence="3" id="KW-0520">NAD</keyword>
<dbReference type="EMBL" id="JADIMH010000050">
    <property type="protein sequence ID" value="MBO8467723.1"/>
    <property type="molecule type" value="Genomic_DNA"/>
</dbReference>
<dbReference type="FunFam" id="3.40.309.10:FF:000003">
    <property type="entry name" value="Aldehyde dehydrogenase"/>
    <property type="match status" value="1"/>
</dbReference>
<dbReference type="PANTHER" id="PTHR43570">
    <property type="entry name" value="ALDEHYDE DEHYDROGENASE"/>
    <property type="match status" value="1"/>
</dbReference>
<dbReference type="FunFam" id="3.40.605.10:FF:000004">
    <property type="entry name" value="Aldehyde dehydrogenase"/>
    <property type="match status" value="1"/>
</dbReference>